<keyword evidence="2" id="KW-1185">Reference proteome</keyword>
<evidence type="ECO:0000313" key="2">
    <source>
        <dbReference type="Proteomes" id="UP000663859"/>
    </source>
</evidence>
<proteinExistence type="predicted"/>
<dbReference type="EMBL" id="CAJNOB010000056">
    <property type="protein sequence ID" value="CAF0703531.1"/>
    <property type="molecule type" value="Genomic_DNA"/>
</dbReference>
<comment type="caution">
    <text evidence="1">The sequence shown here is derived from an EMBL/GenBank/DDBJ whole genome shotgun (WGS) entry which is preliminary data.</text>
</comment>
<dbReference type="Proteomes" id="UP000663859">
    <property type="component" value="Unassembled WGS sequence"/>
</dbReference>
<protein>
    <submittedName>
        <fullName evidence="1">Uncharacterized protein</fullName>
    </submittedName>
</protein>
<organism evidence="1 2">
    <name type="scientific">Candidatus Methylacidithermus pantelleriae</name>
    <dbReference type="NCBI Taxonomy" id="2744239"/>
    <lineage>
        <taxon>Bacteria</taxon>
        <taxon>Pseudomonadati</taxon>
        <taxon>Verrucomicrobiota</taxon>
        <taxon>Methylacidiphilae</taxon>
        <taxon>Methylacidiphilales</taxon>
        <taxon>Methylacidiphilaceae</taxon>
        <taxon>Candidatus Methylacidithermus</taxon>
    </lineage>
</organism>
<evidence type="ECO:0000313" key="1">
    <source>
        <dbReference type="EMBL" id="CAF0703531.1"/>
    </source>
</evidence>
<gene>
    <name evidence="1" type="ORF">MPNT_60024</name>
</gene>
<reference evidence="1" key="1">
    <citation type="submission" date="2021-02" db="EMBL/GenBank/DDBJ databases">
        <authorList>
            <person name="Cremers G."/>
            <person name="Picone N."/>
        </authorList>
    </citation>
    <scope>NUCLEOTIDE SEQUENCE</scope>
    <source>
        <strain evidence="1">PQ17</strain>
    </source>
</reference>
<dbReference type="AlphaFoldDB" id="A0A8J2BP56"/>
<name>A0A8J2BP56_9BACT</name>
<sequence length="96" mass="10802">MAASILLDSGQGPGDFFTGIRKNRFRLAPTLAMEIPRDLPDSHEITQAVHFAQADMIAFPIDPDRSGKSVCHQRKGVRVTTLGKRWPPLYRSRTKR</sequence>
<accession>A0A8J2BP56</accession>